<reference evidence="16" key="1">
    <citation type="journal article" date="2021" name="Front. Microbiol.">
        <title>Comprehensive Comparative Genomics and Phenotyping of Methylobacterium Species.</title>
        <authorList>
            <person name="Alessa O."/>
            <person name="Ogura Y."/>
            <person name="Fujitani Y."/>
            <person name="Takami H."/>
            <person name="Hayashi T."/>
            <person name="Sahin N."/>
            <person name="Tani A."/>
        </authorList>
    </citation>
    <scope>NUCLEOTIDE SEQUENCE</scope>
    <source>
        <strain evidence="16">DSM 23632</strain>
    </source>
</reference>
<evidence type="ECO:0000256" key="8">
    <source>
        <dbReference type="ARBA" id="ARBA00023277"/>
    </source>
</evidence>
<comment type="caution">
    <text evidence="16">The sequence shown here is derived from an EMBL/GenBank/DDBJ whole genome shotgun (WGS) entry which is preliminary data.</text>
</comment>
<gene>
    <name evidence="16" type="primary">treZ</name>
    <name evidence="16" type="ORF">MPOCJGCO_0299</name>
</gene>
<dbReference type="InterPro" id="IPR004193">
    <property type="entry name" value="Glyco_hydro_13_N"/>
</dbReference>
<evidence type="ECO:0000256" key="4">
    <source>
        <dbReference type="ARBA" id="ARBA00012268"/>
    </source>
</evidence>
<dbReference type="SUPFAM" id="SSF81296">
    <property type="entry name" value="E set domains"/>
    <property type="match status" value="1"/>
</dbReference>
<dbReference type="Pfam" id="PF00128">
    <property type="entry name" value="Alpha-amylase"/>
    <property type="match status" value="1"/>
</dbReference>
<accession>A0ABQ4TX92</accession>
<dbReference type="EMBL" id="BPRB01000018">
    <property type="protein sequence ID" value="GJE58220.1"/>
    <property type="molecule type" value="Genomic_DNA"/>
</dbReference>
<dbReference type="InterPro" id="IPR017853">
    <property type="entry name" value="GH"/>
</dbReference>
<dbReference type="PIRSF" id="PIRSF006337">
    <property type="entry name" value="Trehalose_TreZ"/>
    <property type="match status" value="1"/>
</dbReference>
<evidence type="ECO:0000256" key="7">
    <source>
        <dbReference type="ARBA" id="ARBA00022801"/>
    </source>
</evidence>
<evidence type="ECO:0000256" key="13">
    <source>
        <dbReference type="NCBIfam" id="TIGR02402"/>
    </source>
</evidence>
<protein>
    <recommendedName>
        <fullName evidence="5 13">Malto-oligosyltrehalose trehalohydrolase</fullName>
        <shortName evidence="14">MTHase</shortName>
        <ecNumber evidence="4 13">3.2.1.141</ecNumber>
    </recommendedName>
    <alternativeName>
        <fullName evidence="11 14">4-alpha-D-((1-&gt;4)-alpha-D-glucano)trehalose trehalohydrolase</fullName>
    </alternativeName>
    <alternativeName>
        <fullName evidence="10 14">Maltooligosyl trehalose trehalohydrolase</fullName>
    </alternativeName>
</protein>
<dbReference type="Gene3D" id="3.20.20.80">
    <property type="entry name" value="Glycosidases"/>
    <property type="match status" value="1"/>
</dbReference>
<keyword evidence="8" id="KW-0119">Carbohydrate metabolism</keyword>
<dbReference type="EC" id="3.2.1.141" evidence="4 13"/>
<dbReference type="CDD" id="cd11325">
    <property type="entry name" value="AmyAc_GTHase"/>
    <property type="match status" value="1"/>
</dbReference>
<keyword evidence="7 14" id="KW-0378">Hydrolase</keyword>
<dbReference type="PANTHER" id="PTHR43651:SF11">
    <property type="entry name" value="MALTO-OLIGOSYLTREHALOSE TREHALOHYDROLASE"/>
    <property type="match status" value="1"/>
</dbReference>
<comment type="similarity">
    <text evidence="3 14">Belongs to the glycosyl hydrolase 13 family.</text>
</comment>
<sequence>MRRSHEMAFGSEITDAGVRFALWAPTATDVTLVVDGADHPIPEAGEGWRRATLPGVRAGARYGFRIDGDLMVPDPASRFQPDDVSGLSEVVDPKAFAWSDGAWTGRPFEEAVIYEAHVGTVTPEGTYAGLAKRLGDLRDLGVTAIELLPLADFKGTRNWGYDGVQPFAPDAAYGRPDDLKRLIDTAHSLGLMVYLDAVYNHFGPAGNYLHTYARTFFTERHQTPWGAGINFDGEESGHTVRQFFIQNALYWLEEYHFDGLRFDAVHAILDDSETHFLAELGETVRKTFPGRHVHLMLENEANQARWLERNAAGSPLMHDAQWADDLHHCWHVLLTGESAGYYESFADKPVERLARCLAEGFAYQGEPFKTLGDHPRGEPSAHLPPSAFVTFLQNHDQVGNRALGERLSALADPKRLDLARAGLLLAPQIPMLWMGEEWSASTPFLFFVDFAPDEELNKAVREGRRREFKSFAAFADDTSVIPDPTEAKTFTDSKLDWSERERSPHREVLAETTRLLALRRDVVVPLAKSGYRGAEAALPRPDVVDCTWRFEAGTLRFVANVGTGEFSPATGGERVVWTNAPDGTGGALPAWTGVFFTGPAR</sequence>
<evidence type="ECO:0000256" key="12">
    <source>
        <dbReference type="ARBA" id="ARBA00034013"/>
    </source>
</evidence>
<dbReference type="InterPro" id="IPR012768">
    <property type="entry name" value="Trehalose_TreZ"/>
</dbReference>
<dbReference type="InterPro" id="IPR006047">
    <property type="entry name" value="GH13_cat_dom"/>
</dbReference>
<name>A0ABQ4TX92_9HYPH</name>
<evidence type="ECO:0000313" key="16">
    <source>
        <dbReference type="EMBL" id="GJE58220.1"/>
    </source>
</evidence>
<evidence type="ECO:0000256" key="10">
    <source>
        <dbReference type="ARBA" id="ARBA00032057"/>
    </source>
</evidence>
<reference evidence="16" key="2">
    <citation type="submission" date="2021-08" db="EMBL/GenBank/DDBJ databases">
        <authorList>
            <person name="Tani A."/>
            <person name="Ola A."/>
            <person name="Ogura Y."/>
            <person name="Katsura K."/>
            <person name="Hayashi T."/>
        </authorList>
    </citation>
    <scope>NUCLEOTIDE SEQUENCE</scope>
    <source>
        <strain evidence="16">DSM 23632</strain>
    </source>
</reference>
<evidence type="ECO:0000256" key="14">
    <source>
        <dbReference type="PIRNR" id="PIRNR006337"/>
    </source>
</evidence>
<dbReference type="NCBIfam" id="TIGR02402">
    <property type="entry name" value="trehalose_TreZ"/>
    <property type="match status" value="1"/>
</dbReference>
<dbReference type="PANTHER" id="PTHR43651">
    <property type="entry name" value="1,4-ALPHA-GLUCAN-BRANCHING ENZYME"/>
    <property type="match status" value="1"/>
</dbReference>
<evidence type="ECO:0000256" key="9">
    <source>
        <dbReference type="ARBA" id="ARBA00023295"/>
    </source>
</evidence>
<comment type="subcellular location">
    <subcellularLocation>
        <location evidence="1">Cytoplasm</location>
    </subcellularLocation>
</comment>
<dbReference type="Gene3D" id="1.10.10.760">
    <property type="entry name" value="E-set domains of sugar-utilizing enzymes"/>
    <property type="match status" value="1"/>
</dbReference>
<dbReference type="CDD" id="cd02853">
    <property type="entry name" value="E_set_MTHase_like_N"/>
    <property type="match status" value="1"/>
</dbReference>
<dbReference type="Proteomes" id="UP001055057">
    <property type="component" value="Unassembled WGS sequence"/>
</dbReference>
<dbReference type="SUPFAM" id="SSF51445">
    <property type="entry name" value="(Trans)glycosidases"/>
    <property type="match status" value="1"/>
</dbReference>
<evidence type="ECO:0000256" key="6">
    <source>
        <dbReference type="ARBA" id="ARBA00022490"/>
    </source>
</evidence>
<comment type="catalytic activity">
    <reaction evidence="12 14">
        <text>hydrolysis of (1-&gt;4)-alpha-D-glucosidic linkage in 4-alpha-D-[(1-&gt;4)-alpha-D-glucanosyl]n trehalose to yield trehalose and (1-&gt;4)-alpha-D-glucan.</text>
        <dbReference type="EC" id="3.2.1.141"/>
    </reaction>
</comment>
<dbReference type="InterPro" id="IPR044901">
    <property type="entry name" value="Trehalose_TreZ_E-set_sf"/>
</dbReference>
<proteinExistence type="inferred from homology"/>
<evidence type="ECO:0000256" key="11">
    <source>
        <dbReference type="ARBA" id="ARBA00033284"/>
    </source>
</evidence>
<keyword evidence="9 14" id="KW-0326">Glycosidase</keyword>
<comment type="pathway">
    <text evidence="2 14">Glycan biosynthesis; trehalose biosynthesis.</text>
</comment>
<keyword evidence="6" id="KW-0963">Cytoplasm</keyword>
<dbReference type="SMART" id="SM00642">
    <property type="entry name" value="Aamy"/>
    <property type="match status" value="1"/>
</dbReference>
<dbReference type="InterPro" id="IPR014756">
    <property type="entry name" value="Ig_E-set"/>
</dbReference>
<feature type="domain" description="Glycosyl hydrolase family 13 catalytic" evidence="15">
    <location>
        <begin position="90"/>
        <end position="464"/>
    </location>
</feature>
<dbReference type="RefSeq" id="WP_238180846.1">
    <property type="nucleotide sequence ID" value="NZ_BPRB01000018.1"/>
</dbReference>
<keyword evidence="17" id="KW-1185">Reference proteome</keyword>
<evidence type="ECO:0000313" key="17">
    <source>
        <dbReference type="Proteomes" id="UP001055057"/>
    </source>
</evidence>
<evidence type="ECO:0000256" key="5">
    <source>
        <dbReference type="ARBA" id="ARBA00015938"/>
    </source>
</evidence>
<evidence type="ECO:0000256" key="2">
    <source>
        <dbReference type="ARBA" id="ARBA00005199"/>
    </source>
</evidence>
<evidence type="ECO:0000259" key="15">
    <source>
        <dbReference type="SMART" id="SM00642"/>
    </source>
</evidence>
<dbReference type="Gene3D" id="2.60.40.10">
    <property type="entry name" value="Immunoglobulins"/>
    <property type="match status" value="1"/>
</dbReference>
<organism evidence="16 17">
    <name type="scientific">Methylobacterium trifolii</name>
    <dbReference type="NCBI Taxonomy" id="1003092"/>
    <lineage>
        <taxon>Bacteria</taxon>
        <taxon>Pseudomonadati</taxon>
        <taxon>Pseudomonadota</taxon>
        <taxon>Alphaproteobacteria</taxon>
        <taxon>Hyphomicrobiales</taxon>
        <taxon>Methylobacteriaceae</taxon>
        <taxon>Methylobacterium</taxon>
    </lineage>
</organism>
<evidence type="ECO:0000256" key="1">
    <source>
        <dbReference type="ARBA" id="ARBA00004496"/>
    </source>
</evidence>
<evidence type="ECO:0000256" key="3">
    <source>
        <dbReference type="ARBA" id="ARBA00008061"/>
    </source>
</evidence>
<dbReference type="InterPro" id="IPR013783">
    <property type="entry name" value="Ig-like_fold"/>
</dbReference>
<dbReference type="Pfam" id="PF02922">
    <property type="entry name" value="CBM_48"/>
    <property type="match status" value="1"/>
</dbReference>